<keyword evidence="15" id="KW-1185">Reference proteome</keyword>
<dbReference type="CDD" id="cd16571">
    <property type="entry name" value="RING-HC_SIAHs"/>
    <property type="match status" value="1"/>
</dbReference>
<reference evidence="14" key="1">
    <citation type="journal article" date="2023" name="Science">
        <title>Elucidation of the pathway for biosynthesis of saponin adjuvants from the soapbark tree.</title>
        <authorList>
            <person name="Reed J."/>
            <person name="Orme A."/>
            <person name="El-Demerdash A."/>
            <person name="Owen C."/>
            <person name="Martin L.B.B."/>
            <person name="Misra R.C."/>
            <person name="Kikuchi S."/>
            <person name="Rejzek M."/>
            <person name="Martin A.C."/>
            <person name="Harkess A."/>
            <person name="Leebens-Mack J."/>
            <person name="Louveau T."/>
            <person name="Stephenson M.J."/>
            <person name="Osbourn A."/>
        </authorList>
    </citation>
    <scope>NUCLEOTIDE SEQUENCE</scope>
    <source>
        <strain evidence="14">S10</strain>
    </source>
</reference>
<feature type="compositionally biased region" description="Acidic residues" evidence="12">
    <location>
        <begin position="35"/>
        <end position="81"/>
    </location>
</feature>
<keyword evidence="9" id="KW-0862">Zinc</keyword>
<evidence type="ECO:0000256" key="3">
    <source>
        <dbReference type="ARBA" id="ARBA00009119"/>
    </source>
</evidence>
<dbReference type="InterPro" id="IPR013083">
    <property type="entry name" value="Znf_RING/FYVE/PHD"/>
</dbReference>
<dbReference type="PANTHER" id="PTHR46632:SF16">
    <property type="entry name" value="E3 UBIQUITIN-PROTEIN LIGASE SINA-LIKE 10"/>
    <property type="match status" value="1"/>
</dbReference>
<dbReference type="KEGG" id="qsa:O6P43_009323"/>
<accession>A0AAD7PY15</accession>
<evidence type="ECO:0000256" key="12">
    <source>
        <dbReference type="SAM" id="MobiDB-lite"/>
    </source>
</evidence>
<dbReference type="InterPro" id="IPR049548">
    <property type="entry name" value="Sina-like_RING"/>
</dbReference>
<dbReference type="InterPro" id="IPR013010">
    <property type="entry name" value="Znf_SIAH"/>
</dbReference>
<keyword evidence="7 11" id="KW-0863">Zinc-finger</keyword>
<comment type="function">
    <text evidence="10">E3 ubiquitin-protein ligase that mediates ubiquitination and subsequent proteasomal degradation of target proteins. E3 ubiquitin ligases accept ubiquitin from an E2 ubiquitin-conjugating enzyme in the form of a thioester and then directly transfers the ubiquitin to targeted substrates. It probably triggers the ubiquitin-mediated degradation of different substrates.</text>
</comment>
<evidence type="ECO:0000256" key="4">
    <source>
        <dbReference type="ARBA" id="ARBA00012483"/>
    </source>
</evidence>
<evidence type="ECO:0000256" key="6">
    <source>
        <dbReference type="ARBA" id="ARBA00022723"/>
    </source>
</evidence>
<dbReference type="GO" id="GO:0008270">
    <property type="term" value="F:zinc ion binding"/>
    <property type="evidence" value="ECO:0007669"/>
    <property type="project" value="UniProtKB-KW"/>
</dbReference>
<dbReference type="InterPro" id="IPR044286">
    <property type="entry name" value="SINL_plant"/>
</dbReference>
<evidence type="ECO:0000256" key="8">
    <source>
        <dbReference type="ARBA" id="ARBA00022786"/>
    </source>
</evidence>
<name>A0AAD7PY15_QUISA</name>
<comment type="caution">
    <text evidence="14">The sequence shown here is derived from an EMBL/GenBank/DDBJ whole genome shotgun (WGS) entry which is preliminary data.</text>
</comment>
<dbReference type="PROSITE" id="PS51081">
    <property type="entry name" value="ZF_SIAH"/>
    <property type="match status" value="1"/>
</dbReference>
<feature type="domain" description="SIAH-type" evidence="13">
    <location>
        <begin position="174"/>
        <end position="232"/>
    </location>
</feature>
<keyword evidence="8" id="KW-0833">Ubl conjugation pathway</keyword>
<sequence>MAKFSVGGDEDGEGPSNPRQKRRRISVRRSTVEEHEAEDIEDRSGAEEDEDDGEESDEQQEDELESEEDEEGDEDFEEEQDQGGIVGPASNGSNQVGTRCPGPSTGISISVSLTDPEVLDCCICYEPLSIPVFQCENGHIACSSCCIKLRNKCAMCSWPIGYNRCRAIEKVLESIKISCQNAKYGCKETMSYSKKNDHEKTCNYVPCSCPHSGCNFVAAVNVLSPHFSMKHKNSAVSFVFNCLFQICLSADQQYLVLQESNEGALFVLYNKVELLGNTVTVSCVGPCSSKAGAYYDLMVKSKRNCLRLQSFSKSTQSWVTHHPAGFLLIPYDFFDSCGKLKLDICIYRSGTNPAYIQRGLGGAQC</sequence>
<evidence type="ECO:0000256" key="9">
    <source>
        <dbReference type="ARBA" id="ARBA00022833"/>
    </source>
</evidence>
<evidence type="ECO:0000256" key="5">
    <source>
        <dbReference type="ARBA" id="ARBA00022679"/>
    </source>
</evidence>
<comment type="pathway">
    <text evidence="2">Protein modification; protein ubiquitination.</text>
</comment>
<comment type="similarity">
    <text evidence="3">Belongs to the SINA (Seven in absentia) family.</text>
</comment>
<dbReference type="EMBL" id="JARAOO010000004">
    <property type="protein sequence ID" value="KAJ7971266.1"/>
    <property type="molecule type" value="Genomic_DNA"/>
</dbReference>
<dbReference type="SUPFAM" id="SSF49599">
    <property type="entry name" value="TRAF domain-like"/>
    <property type="match status" value="1"/>
</dbReference>
<dbReference type="Pfam" id="PF21361">
    <property type="entry name" value="Sina_ZnF"/>
    <property type="match status" value="1"/>
</dbReference>
<feature type="region of interest" description="Disordered" evidence="12">
    <location>
        <begin position="1"/>
        <end position="99"/>
    </location>
</feature>
<comment type="catalytic activity">
    <reaction evidence="1">
        <text>S-ubiquitinyl-[E2 ubiquitin-conjugating enzyme]-L-cysteine + [acceptor protein]-L-lysine = [E2 ubiquitin-conjugating enzyme]-L-cysteine + N(6)-ubiquitinyl-[acceptor protein]-L-lysine.</text>
        <dbReference type="EC" id="2.3.2.27"/>
    </reaction>
</comment>
<dbReference type="Proteomes" id="UP001163823">
    <property type="component" value="Chromosome 4"/>
</dbReference>
<keyword evidence="6" id="KW-0479">Metal-binding</keyword>
<evidence type="ECO:0000256" key="10">
    <source>
        <dbReference type="ARBA" id="ARBA00024004"/>
    </source>
</evidence>
<evidence type="ECO:0000256" key="1">
    <source>
        <dbReference type="ARBA" id="ARBA00000900"/>
    </source>
</evidence>
<evidence type="ECO:0000313" key="14">
    <source>
        <dbReference type="EMBL" id="KAJ7971266.1"/>
    </source>
</evidence>
<evidence type="ECO:0000313" key="15">
    <source>
        <dbReference type="Proteomes" id="UP001163823"/>
    </source>
</evidence>
<dbReference type="PANTHER" id="PTHR46632">
    <property type="entry name" value="E3 UBIQUITIN-PROTEIN LIGASE SINA-LIKE 4"/>
    <property type="match status" value="1"/>
</dbReference>
<evidence type="ECO:0000256" key="7">
    <source>
        <dbReference type="ARBA" id="ARBA00022771"/>
    </source>
</evidence>
<evidence type="ECO:0000256" key="11">
    <source>
        <dbReference type="PROSITE-ProRule" id="PRU00455"/>
    </source>
</evidence>
<gene>
    <name evidence="14" type="ORF">O6P43_009323</name>
</gene>
<evidence type="ECO:0000256" key="2">
    <source>
        <dbReference type="ARBA" id="ARBA00004906"/>
    </source>
</evidence>
<dbReference type="GO" id="GO:0061630">
    <property type="term" value="F:ubiquitin protein ligase activity"/>
    <property type="evidence" value="ECO:0007669"/>
    <property type="project" value="UniProtKB-EC"/>
</dbReference>
<dbReference type="AlphaFoldDB" id="A0AAD7PY15"/>
<organism evidence="14 15">
    <name type="scientific">Quillaja saponaria</name>
    <name type="common">Soap bark tree</name>
    <dbReference type="NCBI Taxonomy" id="32244"/>
    <lineage>
        <taxon>Eukaryota</taxon>
        <taxon>Viridiplantae</taxon>
        <taxon>Streptophyta</taxon>
        <taxon>Embryophyta</taxon>
        <taxon>Tracheophyta</taxon>
        <taxon>Spermatophyta</taxon>
        <taxon>Magnoliopsida</taxon>
        <taxon>eudicotyledons</taxon>
        <taxon>Gunneridae</taxon>
        <taxon>Pentapetalae</taxon>
        <taxon>rosids</taxon>
        <taxon>fabids</taxon>
        <taxon>Fabales</taxon>
        <taxon>Quillajaceae</taxon>
        <taxon>Quillaja</taxon>
    </lineage>
</organism>
<dbReference type="EC" id="2.3.2.27" evidence="4"/>
<dbReference type="Pfam" id="PF21362">
    <property type="entry name" value="Sina_RING"/>
    <property type="match status" value="1"/>
</dbReference>
<protein>
    <recommendedName>
        <fullName evidence="4">RING-type E3 ubiquitin transferase</fullName>
        <ecNumber evidence="4">2.3.2.27</ecNumber>
    </recommendedName>
</protein>
<keyword evidence="5" id="KW-0808">Transferase</keyword>
<evidence type="ECO:0000259" key="13">
    <source>
        <dbReference type="PROSITE" id="PS51081"/>
    </source>
</evidence>
<proteinExistence type="inferred from homology"/>
<dbReference type="Gene3D" id="3.30.40.10">
    <property type="entry name" value="Zinc/RING finger domain, C3HC4 (zinc finger)"/>
    <property type="match status" value="1"/>
</dbReference>